<protein>
    <submittedName>
        <fullName evidence="2">Uncharacterized protein</fullName>
    </submittedName>
</protein>
<accession>A0ABT0L5U6</accession>
<feature type="signal peptide" evidence="1">
    <location>
        <begin position="1"/>
        <end position="16"/>
    </location>
</feature>
<dbReference type="EMBL" id="JAKILK010000012">
    <property type="protein sequence ID" value="MCL1118591.1"/>
    <property type="molecule type" value="Genomic_DNA"/>
</dbReference>
<evidence type="ECO:0000313" key="2">
    <source>
        <dbReference type="EMBL" id="MCL1118591.1"/>
    </source>
</evidence>
<gene>
    <name evidence="2" type="ORF">L2689_15235</name>
</gene>
<reference evidence="2 3" key="1">
    <citation type="submission" date="2022-01" db="EMBL/GenBank/DDBJ databases">
        <title>Whole genome-based taxonomy of the Shewanellaceae.</title>
        <authorList>
            <person name="Martin-Rodriguez A.J."/>
        </authorList>
    </citation>
    <scope>NUCLEOTIDE SEQUENCE [LARGE SCALE GENOMIC DNA]</scope>
    <source>
        <strain evidence="2 3">JCM 17801</strain>
    </source>
</reference>
<keyword evidence="3" id="KW-1185">Reference proteome</keyword>
<feature type="non-terminal residue" evidence="2">
    <location>
        <position position="68"/>
    </location>
</feature>
<sequence>MIKGIIALSVVTILSAATVTPSNTLETQTAGLPVIKVLDTQTAGLPVIKVLDTQTAGLPVIKVLDTQT</sequence>
<comment type="caution">
    <text evidence="2">The sequence shown here is derived from an EMBL/GenBank/DDBJ whole genome shotgun (WGS) entry which is preliminary data.</text>
</comment>
<evidence type="ECO:0000313" key="3">
    <source>
        <dbReference type="Proteomes" id="UP001203212"/>
    </source>
</evidence>
<proteinExistence type="predicted"/>
<evidence type="ECO:0000256" key="1">
    <source>
        <dbReference type="SAM" id="SignalP"/>
    </source>
</evidence>
<keyword evidence="1" id="KW-0732">Signal</keyword>
<dbReference type="RefSeq" id="WP_248986385.1">
    <property type="nucleotide sequence ID" value="NZ_JAKILK010000012.1"/>
</dbReference>
<feature type="chain" id="PRO_5047096727" evidence="1">
    <location>
        <begin position="17"/>
        <end position="68"/>
    </location>
</feature>
<dbReference type="Proteomes" id="UP001203212">
    <property type="component" value="Unassembled WGS sequence"/>
</dbReference>
<name>A0ABT0L5U6_9GAMM</name>
<organism evidence="2 3">
    <name type="scientific">Shewanella aestuarii</name>
    <dbReference type="NCBI Taxonomy" id="1028752"/>
    <lineage>
        <taxon>Bacteria</taxon>
        <taxon>Pseudomonadati</taxon>
        <taxon>Pseudomonadota</taxon>
        <taxon>Gammaproteobacteria</taxon>
        <taxon>Alteromonadales</taxon>
        <taxon>Shewanellaceae</taxon>
        <taxon>Shewanella</taxon>
    </lineage>
</organism>